<name>A0A3S5CD70_9PLAT</name>
<protein>
    <recommendedName>
        <fullName evidence="2">Fibronectin type-III domain-containing protein</fullName>
    </recommendedName>
</protein>
<evidence type="ECO:0000313" key="4">
    <source>
        <dbReference type="Proteomes" id="UP000784294"/>
    </source>
</evidence>
<gene>
    <name evidence="3" type="ORF">PXEA_LOCUS4836</name>
</gene>
<dbReference type="Proteomes" id="UP000784294">
    <property type="component" value="Unassembled WGS sequence"/>
</dbReference>
<dbReference type="InterPro" id="IPR050964">
    <property type="entry name" value="Striated_Muscle_Regulatory"/>
</dbReference>
<dbReference type="InterPro" id="IPR036116">
    <property type="entry name" value="FN3_sf"/>
</dbReference>
<dbReference type="Gene3D" id="2.60.40.10">
    <property type="entry name" value="Immunoglobulins"/>
    <property type="match status" value="3"/>
</dbReference>
<accession>A0A3S5CD70</accession>
<keyword evidence="4" id="KW-1185">Reference proteome</keyword>
<dbReference type="SUPFAM" id="SSF49265">
    <property type="entry name" value="Fibronectin type III"/>
    <property type="match status" value="3"/>
</dbReference>
<proteinExistence type="predicted"/>
<dbReference type="PANTHER" id="PTHR13817:SF73">
    <property type="entry name" value="FIBRONECTIN TYPE-III DOMAIN-CONTAINING PROTEIN"/>
    <property type="match status" value="1"/>
</dbReference>
<evidence type="ECO:0000313" key="3">
    <source>
        <dbReference type="EMBL" id="VEL11396.1"/>
    </source>
</evidence>
<dbReference type="EMBL" id="CAAALY010011693">
    <property type="protein sequence ID" value="VEL11396.1"/>
    <property type="molecule type" value="Genomic_DNA"/>
</dbReference>
<dbReference type="PANTHER" id="PTHR13817">
    <property type="entry name" value="TITIN"/>
    <property type="match status" value="1"/>
</dbReference>
<keyword evidence="1" id="KW-0677">Repeat</keyword>
<comment type="caution">
    <text evidence="3">The sequence shown here is derived from an EMBL/GenBank/DDBJ whole genome shotgun (WGS) entry which is preliminary data.</text>
</comment>
<evidence type="ECO:0000256" key="1">
    <source>
        <dbReference type="ARBA" id="ARBA00022737"/>
    </source>
</evidence>
<reference evidence="3" key="1">
    <citation type="submission" date="2018-11" db="EMBL/GenBank/DDBJ databases">
        <authorList>
            <consortium name="Pathogen Informatics"/>
        </authorList>
    </citation>
    <scope>NUCLEOTIDE SEQUENCE</scope>
</reference>
<dbReference type="OrthoDB" id="190835at2759"/>
<feature type="domain" description="Fibronectin type-III" evidence="2">
    <location>
        <begin position="8"/>
        <end position="105"/>
    </location>
</feature>
<dbReference type="InterPro" id="IPR013783">
    <property type="entry name" value="Ig-like_fold"/>
</dbReference>
<dbReference type="AlphaFoldDB" id="A0A3S5CD70"/>
<organism evidence="3 4">
    <name type="scientific">Protopolystoma xenopodis</name>
    <dbReference type="NCBI Taxonomy" id="117903"/>
    <lineage>
        <taxon>Eukaryota</taxon>
        <taxon>Metazoa</taxon>
        <taxon>Spiralia</taxon>
        <taxon>Lophotrochozoa</taxon>
        <taxon>Platyhelminthes</taxon>
        <taxon>Monogenea</taxon>
        <taxon>Polyopisthocotylea</taxon>
        <taxon>Polystomatidea</taxon>
        <taxon>Polystomatidae</taxon>
        <taxon>Protopolystoma</taxon>
    </lineage>
</organism>
<dbReference type="PROSITE" id="PS50853">
    <property type="entry name" value="FN3"/>
    <property type="match status" value="2"/>
</dbReference>
<evidence type="ECO:0000259" key="2">
    <source>
        <dbReference type="PROSITE" id="PS50853"/>
    </source>
</evidence>
<sequence length="744" mass="82625">MALSLRDAPSCTLDWFNENEIHISWTPIPSEATEAITYTVEVTKDNGHWWRPVASQLSEHEYSIPVELADPLYPLQIRVLAENSLGQGPASTPALRVPIRACLPVMPMVKPTITEEDATSVRISWQAACPTQSTTAVSRMQVWSDGSKDWEEMSPLKLLGRIRYKLEVRESVDMDWRCIASDLDDREYVYHLRPGVTTMVRVCAINRYGTSEASPAAIISLNIGRLIPDLSIDPPWVTVIRSTSILANMAPTPKSAAVEAAKARRRLESAEESPNVHKYPSPAGLLLHWKPAYMPDFCAACVAGLEPVYSVEWRRGRTGQWQMIVDDLEDITSFRLPNEVVHAVAEGDDGLEWSKELSGNREPFRSALYQGSHHHLQPVEVRVSCRNAYGNSGPTRACRLSPSQLLAGTHRPSLTNCFIPPVSGELEASAATGSTLSTTTPSDMYSDLPVLQLPSSLTRLKVNVTSISMEDGCSLEWQPYLTTGLANSTGPKKTNNFKHRRYRLEKFLCLVPSSLNSEYSEDAYNPLADQANWNIHSRTEGLIFGENFVLDIKPEDSQEQLFRLLAWTQRPEDGQPAWQDAYEYIRVPSRLSLRPQAPCSVTVTSVQAAGTNGNPGLRVSWTPSEQHMLIRPPDGTLKSDIGTTGDEIMYSEVESFKRNIEAAAAAVTYRVEARSLQTTKSSWRQVAMVTRGVTSVLDRHAQPGVRLIYRVTPINGFGDGPSTESQIIFPPPAFASLNRLIQIE</sequence>
<dbReference type="CDD" id="cd00063">
    <property type="entry name" value="FN3"/>
    <property type="match status" value="2"/>
</dbReference>
<dbReference type="SMART" id="SM00060">
    <property type="entry name" value="FN3"/>
    <property type="match status" value="3"/>
</dbReference>
<dbReference type="InterPro" id="IPR003961">
    <property type="entry name" value="FN3_dom"/>
</dbReference>
<feature type="domain" description="Fibronectin type-III" evidence="2">
    <location>
        <begin position="632"/>
        <end position="733"/>
    </location>
</feature>